<organism evidence="1 2">
    <name type="scientific">Neonectria ditissima</name>
    <dbReference type="NCBI Taxonomy" id="78410"/>
    <lineage>
        <taxon>Eukaryota</taxon>
        <taxon>Fungi</taxon>
        <taxon>Dikarya</taxon>
        <taxon>Ascomycota</taxon>
        <taxon>Pezizomycotina</taxon>
        <taxon>Sordariomycetes</taxon>
        <taxon>Hypocreomycetidae</taxon>
        <taxon>Hypocreales</taxon>
        <taxon>Nectriaceae</taxon>
        <taxon>Neonectria</taxon>
    </lineage>
</organism>
<dbReference type="AlphaFoldDB" id="A0A0P7BNU5"/>
<evidence type="ECO:0000313" key="2">
    <source>
        <dbReference type="Proteomes" id="UP000050424"/>
    </source>
</evidence>
<protein>
    <submittedName>
        <fullName evidence="1">Uncharacterized protein</fullName>
    </submittedName>
</protein>
<dbReference type="Proteomes" id="UP000050424">
    <property type="component" value="Unassembled WGS sequence"/>
</dbReference>
<keyword evidence="2" id="KW-1185">Reference proteome</keyword>
<reference evidence="1 2" key="1">
    <citation type="submission" date="2015-09" db="EMBL/GenBank/DDBJ databases">
        <title>Draft genome of a European isolate of the apple canker pathogen Neonectria ditissima.</title>
        <authorList>
            <person name="Gomez-Cortecero A."/>
            <person name="Harrison R.J."/>
            <person name="Armitage A.D."/>
        </authorList>
    </citation>
    <scope>NUCLEOTIDE SEQUENCE [LARGE SCALE GENOMIC DNA]</scope>
    <source>
        <strain evidence="1 2">R09/05</strain>
    </source>
</reference>
<gene>
    <name evidence="1" type="ORF">AK830_g4191</name>
</gene>
<proteinExistence type="predicted"/>
<evidence type="ECO:0000313" key="1">
    <source>
        <dbReference type="EMBL" id="KPM42320.1"/>
    </source>
</evidence>
<dbReference type="EMBL" id="LKCW01000050">
    <property type="protein sequence ID" value="KPM42320.1"/>
    <property type="molecule type" value="Genomic_DNA"/>
</dbReference>
<name>A0A0P7BNU5_9HYPO</name>
<dbReference type="OrthoDB" id="5104891at2759"/>
<comment type="caution">
    <text evidence="1">The sequence shown here is derived from an EMBL/GenBank/DDBJ whole genome shotgun (WGS) entry which is preliminary data.</text>
</comment>
<sequence length="401" mass="44592">MGINHSQVVANHLLQACQHGEGQKYVPMNHLESPQFLSHLQSLLSDLVTLHLPPKLQATIEGYCKPGLVEHVKRADALVQSPDVFLRHLPQDDDLPRRLLWGCLQSENQVLKRLCTITLCRIRADFNQTFHGIGREDAIAKYLNHDNDRTLSDLAYTGSHLQSLYNTAPALLLLMAEKGEIDFTRKFSKDESRIRDTTAKFSKKEFETYNLHVKSTVYQRCKAWLEGMTAIGRDRESTETVDRKHKKSSRISVLAIMPKAGGHEHSEGHPLPPVFPGCQNPTDIQAPGRLLPPVASSSSMVFANTVPLEQSIYHNLPGIGNGPGTAATDSHNMGVDLAETWPSIDQDWGEAFTPGHLRECDLIFGGDYSNPSAELSMVPTINRPSVEQAVDLTAGQEHTWM</sequence>
<accession>A0A0P7BNU5</accession>